<feature type="non-terminal residue" evidence="1">
    <location>
        <position position="1"/>
    </location>
</feature>
<protein>
    <submittedName>
        <fullName evidence="1">Uncharacterized protein</fullName>
    </submittedName>
</protein>
<organism evidence="1">
    <name type="scientific">marine sediment metagenome</name>
    <dbReference type="NCBI Taxonomy" id="412755"/>
    <lineage>
        <taxon>unclassified sequences</taxon>
        <taxon>metagenomes</taxon>
        <taxon>ecological metagenomes</taxon>
    </lineage>
</organism>
<reference evidence="1" key="1">
    <citation type="journal article" date="2015" name="Nature">
        <title>Complex archaea that bridge the gap between prokaryotes and eukaryotes.</title>
        <authorList>
            <person name="Spang A."/>
            <person name="Saw J.H."/>
            <person name="Jorgensen S.L."/>
            <person name="Zaremba-Niedzwiedzka K."/>
            <person name="Martijn J."/>
            <person name="Lind A.E."/>
            <person name="van Eijk R."/>
            <person name="Schleper C."/>
            <person name="Guy L."/>
            <person name="Ettema T.J."/>
        </authorList>
    </citation>
    <scope>NUCLEOTIDE SEQUENCE</scope>
</reference>
<comment type="caution">
    <text evidence="1">The sequence shown here is derived from an EMBL/GenBank/DDBJ whole genome shotgun (WGS) entry which is preliminary data.</text>
</comment>
<proteinExistence type="predicted"/>
<dbReference type="AlphaFoldDB" id="A0A0F9LSA8"/>
<name>A0A0F9LSA8_9ZZZZ</name>
<dbReference type="EMBL" id="LAZR01006741">
    <property type="protein sequence ID" value="KKM89956.1"/>
    <property type="molecule type" value="Genomic_DNA"/>
</dbReference>
<sequence length="37" mass="4266">DNFLKNIQLIMQMANPFQDVVEMPVDIKQGENWGACK</sequence>
<evidence type="ECO:0000313" key="1">
    <source>
        <dbReference type="EMBL" id="KKM89956.1"/>
    </source>
</evidence>
<gene>
    <name evidence="1" type="ORF">LCGC14_1243550</name>
</gene>
<accession>A0A0F9LSA8</accession>